<dbReference type="PANTHER" id="PTHR34989:SF1">
    <property type="entry name" value="PROTEIN HDED"/>
    <property type="match status" value="1"/>
</dbReference>
<evidence type="ECO:0000313" key="3">
    <source>
        <dbReference type="EMBL" id="UON91787.1"/>
    </source>
</evidence>
<dbReference type="RefSeq" id="WP_227902801.1">
    <property type="nucleotide sequence ID" value="NZ_CP094984.1"/>
</dbReference>
<protein>
    <submittedName>
        <fullName evidence="2">DUF308 domain-containing protein</fullName>
    </submittedName>
</protein>
<keyword evidence="1" id="KW-0472">Membrane</keyword>
<name>A0A9X1S8B0_9MICC</name>
<dbReference type="EMBL" id="JAJFZT010000003">
    <property type="protein sequence ID" value="MCC3272350.1"/>
    <property type="molecule type" value="Genomic_DNA"/>
</dbReference>
<evidence type="ECO:0000313" key="5">
    <source>
        <dbReference type="Proteomes" id="UP001155145"/>
    </source>
</evidence>
<dbReference type="Proteomes" id="UP001155145">
    <property type="component" value="Unassembled WGS sequence"/>
</dbReference>
<accession>A0A9X1S8B0</accession>
<dbReference type="GO" id="GO:0005886">
    <property type="term" value="C:plasma membrane"/>
    <property type="evidence" value="ECO:0007669"/>
    <property type="project" value="TreeGrafter"/>
</dbReference>
<dbReference type="Pfam" id="PF03729">
    <property type="entry name" value="DUF308"/>
    <property type="match status" value="1"/>
</dbReference>
<gene>
    <name evidence="2" type="ORF">LJ755_06345</name>
    <name evidence="3" type="ORF">MUK71_14570</name>
</gene>
<evidence type="ECO:0000256" key="1">
    <source>
        <dbReference type="SAM" id="Phobius"/>
    </source>
</evidence>
<dbReference type="PANTHER" id="PTHR34989">
    <property type="entry name" value="PROTEIN HDED"/>
    <property type="match status" value="1"/>
</dbReference>
<dbReference type="InterPro" id="IPR052712">
    <property type="entry name" value="Acid_resist_chaperone_HdeD"/>
</dbReference>
<organism evidence="2 5">
    <name type="scientific">Arthrobacter zhangbolii</name>
    <dbReference type="NCBI Taxonomy" id="2886936"/>
    <lineage>
        <taxon>Bacteria</taxon>
        <taxon>Bacillati</taxon>
        <taxon>Actinomycetota</taxon>
        <taxon>Actinomycetes</taxon>
        <taxon>Micrococcales</taxon>
        <taxon>Micrococcaceae</taxon>
        <taxon>Arthrobacter</taxon>
    </lineage>
</organism>
<feature type="transmembrane region" description="Helical" evidence="1">
    <location>
        <begin position="142"/>
        <end position="163"/>
    </location>
</feature>
<proteinExistence type="predicted"/>
<dbReference type="AlphaFoldDB" id="A0A9X1S8B0"/>
<feature type="transmembrane region" description="Helical" evidence="1">
    <location>
        <begin position="89"/>
        <end position="106"/>
    </location>
</feature>
<evidence type="ECO:0000313" key="2">
    <source>
        <dbReference type="EMBL" id="MCC3272350.1"/>
    </source>
</evidence>
<dbReference type="Proteomes" id="UP000829758">
    <property type="component" value="Chromosome"/>
</dbReference>
<dbReference type="EMBL" id="CP094984">
    <property type="protein sequence ID" value="UON91787.1"/>
    <property type="molecule type" value="Genomic_DNA"/>
</dbReference>
<dbReference type="InterPro" id="IPR005325">
    <property type="entry name" value="DUF308_memb"/>
</dbReference>
<keyword evidence="1" id="KW-1133">Transmembrane helix</keyword>
<keyword evidence="4" id="KW-1185">Reference proteome</keyword>
<keyword evidence="1" id="KW-0812">Transmembrane</keyword>
<reference evidence="2" key="1">
    <citation type="submission" date="2021-10" db="EMBL/GenBank/DDBJ databases">
        <title>Novel species in genus Arthrobacter.</title>
        <authorList>
            <person name="Liu Y."/>
        </authorList>
    </citation>
    <scope>NUCLEOTIDE SEQUENCE</scope>
    <source>
        <strain evidence="4">zg-Y462</strain>
        <strain evidence="2">Zg-Y462</strain>
    </source>
</reference>
<feature type="transmembrane region" description="Helical" evidence="1">
    <location>
        <begin position="58"/>
        <end position="77"/>
    </location>
</feature>
<feature type="transmembrane region" description="Helical" evidence="1">
    <location>
        <begin position="112"/>
        <end position="130"/>
    </location>
</feature>
<feature type="transmembrane region" description="Helical" evidence="1">
    <location>
        <begin position="32"/>
        <end position="52"/>
    </location>
</feature>
<feature type="transmembrane region" description="Helical" evidence="1">
    <location>
        <begin position="169"/>
        <end position="189"/>
    </location>
</feature>
<evidence type="ECO:0000313" key="4">
    <source>
        <dbReference type="Proteomes" id="UP000829758"/>
    </source>
</evidence>
<sequence>MSASGSSSYRQDNGFALDALNLARSAIRGIRIGLGITGLVSVILGLLVLFWPGATLEVLAFLFGLYFLVAGIIRVLLGIFTGIGVGLKILNILVGLALLVVGVIAIRNPAATLTALALLLGIAWIVEGVMSLAESDRGGSRWFAIVLGILSILAGIAVLILPLGSLAVLVIYGGIFLIVLGALQLIRAFTFGRGLPRTA</sequence>